<evidence type="ECO:0000256" key="2">
    <source>
        <dbReference type="ARBA" id="ARBA00006739"/>
    </source>
</evidence>
<name>A0A942WUQ2_VEIPA</name>
<feature type="domain" description="Glycosyltransferase 2-like" evidence="5">
    <location>
        <begin position="8"/>
        <end position="109"/>
    </location>
</feature>
<dbReference type="Proteomes" id="UP000778864">
    <property type="component" value="Unassembled WGS sequence"/>
</dbReference>
<evidence type="ECO:0000313" key="7">
    <source>
        <dbReference type="Proteomes" id="UP000778864"/>
    </source>
</evidence>
<dbReference type="Gene3D" id="3.90.550.10">
    <property type="entry name" value="Spore Coat Polysaccharide Biosynthesis Protein SpsA, Chain A"/>
    <property type="match status" value="1"/>
</dbReference>
<evidence type="ECO:0000256" key="4">
    <source>
        <dbReference type="ARBA" id="ARBA00022679"/>
    </source>
</evidence>
<protein>
    <submittedName>
        <fullName evidence="6">Glycosyltransferase family 2 protein</fullName>
    </submittedName>
</protein>
<dbReference type="PANTHER" id="PTHR43179">
    <property type="entry name" value="RHAMNOSYLTRANSFERASE WBBL"/>
    <property type="match status" value="1"/>
</dbReference>
<accession>A0A942WUQ2</accession>
<evidence type="ECO:0000259" key="5">
    <source>
        <dbReference type="Pfam" id="PF00535"/>
    </source>
</evidence>
<sequence>MDKLVAAIVVTYNRKNLLLENIECLKQQSESDKLDIIIIDNASTDGTESALQPYILDKSIIYINTGSNLGGAGGFNFGISYAAKKQYKYLWIMDDDCMPEHSALKEFFDADTTLHENYGFLSSKVLWKDYSICTMNVQRKTMFENIKDFSTPLVPCVMASFVSLFIPVEVVKKFGLPIKDFFIWTDDWEYTRRISRHIPCYVVNNSVVIHKSNSNIGAHISTEVEERLDRYKYLYRNDVYLYKREGIKGFLYECVRLLFHSLKVIKDAKNNKYKRLSLIWKSTIQGFSFRPSIEYISNGENR</sequence>
<comment type="caution">
    <text evidence="6">The sequence shown here is derived from an EMBL/GenBank/DDBJ whole genome shotgun (WGS) entry which is preliminary data.</text>
</comment>
<evidence type="ECO:0000313" key="6">
    <source>
        <dbReference type="EMBL" id="MBS4893254.1"/>
    </source>
</evidence>
<organism evidence="6 7">
    <name type="scientific">Veillonella parvula</name>
    <name type="common">Staphylococcus parvulus</name>
    <dbReference type="NCBI Taxonomy" id="29466"/>
    <lineage>
        <taxon>Bacteria</taxon>
        <taxon>Bacillati</taxon>
        <taxon>Bacillota</taxon>
        <taxon>Negativicutes</taxon>
        <taxon>Veillonellales</taxon>
        <taxon>Veillonellaceae</taxon>
        <taxon>Veillonella</taxon>
    </lineage>
</organism>
<dbReference type="Pfam" id="PF00535">
    <property type="entry name" value="Glycos_transf_2"/>
    <property type="match status" value="1"/>
</dbReference>
<comment type="pathway">
    <text evidence="1">Cell wall biogenesis; cell wall polysaccharide biosynthesis.</text>
</comment>
<reference evidence="6" key="1">
    <citation type="submission" date="2021-02" db="EMBL/GenBank/DDBJ databases">
        <title>Infant gut strain persistence is associated with maternal origin, phylogeny, and functional potential including surface adhesion and iron acquisition.</title>
        <authorList>
            <person name="Lou Y.C."/>
        </authorList>
    </citation>
    <scope>NUCLEOTIDE SEQUENCE</scope>
    <source>
        <strain evidence="6">L3_108_031G1_dasL3_108_031G1_concoct_20</strain>
    </source>
</reference>
<keyword evidence="3" id="KW-0328">Glycosyltransferase</keyword>
<dbReference type="RefSeq" id="WP_004698023.1">
    <property type="nucleotide sequence ID" value="NZ_AP031417.1"/>
</dbReference>
<evidence type="ECO:0000256" key="1">
    <source>
        <dbReference type="ARBA" id="ARBA00004776"/>
    </source>
</evidence>
<dbReference type="GO" id="GO:0016757">
    <property type="term" value="F:glycosyltransferase activity"/>
    <property type="evidence" value="ECO:0007669"/>
    <property type="project" value="UniProtKB-KW"/>
</dbReference>
<evidence type="ECO:0000256" key="3">
    <source>
        <dbReference type="ARBA" id="ARBA00022676"/>
    </source>
</evidence>
<dbReference type="CDD" id="cd04185">
    <property type="entry name" value="GT_2_like_b"/>
    <property type="match status" value="1"/>
</dbReference>
<dbReference type="AlphaFoldDB" id="A0A942WUQ2"/>
<gene>
    <name evidence="6" type="ORF">KHZ90_05695</name>
</gene>
<keyword evidence="4" id="KW-0808">Transferase</keyword>
<dbReference type="EMBL" id="JAGZMU010000003">
    <property type="protein sequence ID" value="MBS4893254.1"/>
    <property type="molecule type" value="Genomic_DNA"/>
</dbReference>
<dbReference type="InterPro" id="IPR001173">
    <property type="entry name" value="Glyco_trans_2-like"/>
</dbReference>
<proteinExistence type="inferred from homology"/>
<dbReference type="PANTHER" id="PTHR43179:SF12">
    <property type="entry name" value="GALACTOFURANOSYLTRANSFERASE GLFT2"/>
    <property type="match status" value="1"/>
</dbReference>
<comment type="similarity">
    <text evidence="2">Belongs to the glycosyltransferase 2 family.</text>
</comment>
<dbReference type="SUPFAM" id="SSF53448">
    <property type="entry name" value="Nucleotide-diphospho-sugar transferases"/>
    <property type="match status" value="1"/>
</dbReference>
<dbReference type="InterPro" id="IPR029044">
    <property type="entry name" value="Nucleotide-diphossugar_trans"/>
</dbReference>